<dbReference type="PANTHER" id="PTHR30146">
    <property type="entry name" value="LACI-RELATED TRANSCRIPTIONAL REPRESSOR"/>
    <property type="match status" value="1"/>
</dbReference>
<dbReference type="Gene3D" id="3.40.50.2300">
    <property type="match status" value="2"/>
</dbReference>
<dbReference type="AlphaFoldDB" id="A0A1W7CSX8"/>
<accession>A0A1W7CSX8</accession>
<protein>
    <submittedName>
        <fullName evidence="5">LacI family transcriptional regulator</fullName>
    </submittedName>
</protein>
<keyword evidence="3" id="KW-0804">Transcription</keyword>
<evidence type="ECO:0000313" key="6">
    <source>
        <dbReference type="Proteomes" id="UP000194218"/>
    </source>
</evidence>
<reference evidence="5 6" key="1">
    <citation type="submission" date="2017-05" db="EMBL/GenBank/DDBJ databases">
        <title>Complete genome sequence of Streptomyces sp. SCSIO 03032 revealed the diverse biosynthetic pathways for its bioactive secondary metabolites.</title>
        <authorList>
            <person name="Ma L."/>
            <person name="Zhu Y."/>
            <person name="Zhang W."/>
            <person name="Zhang G."/>
            <person name="Tian X."/>
            <person name="Zhang S."/>
            <person name="Zhang C."/>
        </authorList>
    </citation>
    <scope>NUCLEOTIDE SEQUENCE [LARGE SCALE GENOMIC DNA]</scope>
    <source>
        <strain evidence="5 6">SCSIO 03032</strain>
    </source>
</reference>
<dbReference type="PANTHER" id="PTHR30146:SF155">
    <property type="entry name" value="ALANINE RACEMASE"/>
    <property type="match status" value="1"/>
</dbReference>
<evidence type="ECO:0000256" key="1">
    <source>
        <dbReference type="ARBA" id="ARBA00023015"/>
    </source>
</evidence>
<organism evidence="5 6">
    <name type="scientific">Streptomyces marincola</name>
    <dbReference type="NCBI Taxonomy" id="2878388"/>
    <lineage>
        <taxon>Bacteria</taxon>
        <taxon>Bacillati</taxon>
        <taxon>Actinomycetota</taxon>
        <taxon>Actinomycetes</taxon>
        <taxon>Kitasatosporales</taxon>
        <taxon>Streptomycetaceae</taxon>
        <taxon>Streptomyces</taxon>
    </lineage>
</organism>
<dbReference type="PROSITE" id="PS00894">
    <property type="entry name" value="HTH_DEOR_1"/>
    <property type="match status" value="1"/>
</dbReference>
<sequence length="370" mass="39493">MTLAWERQEQILAAVRRHGTVRLADLVRRLGVSAVTVRRDVTALADRGLVRRVHGGITLPYRGLGGEPEAAPHRSAFGPTATRTLVGMVVPSVDYYWPHVVQGAQAAVTAAGGRLVMRASSYHPAEDRRQIATLLERGVQTLLVAPTTDGPAGLDLLRWLGGLPVPVVLVERLPPPELPTLALDAATTAHALGAGLAVRHLVTLGHRLIALVTSRTSPTSRALRVGWRETVDSLGLAPHHDLEIDVPSYGTPGWGAAYDDVLLDCRRRGVRALLVHSDREAIGMVERARDLGLAVPDELAVVSYDDEVAAASDPPLTAVRPQKHRLGALAAELALARCADTGERAVHRVQLWPTLAVRESCGGQPPGAEG</sequence>
<evidence type="ECO:0000256" key="2">
    <source>
        <dbReference type="ARBA" id="ARBA00023125"/>
    </source>
</evidence>
<dbReference type="InterPro" id="IPR036388">
    <property type="entry name" value="WH-like_DNA-bd_sf"/>
</dbReference>
<keyword evidence="1" id="KW-0805">Transcription regulation</keyword>
<dbReference type="InterPro" id="IPR046335">
    <property type="entry name" value="LacI/GalR-like_sensor"/>
</dbReference>
<dbReference type="InterPro" id="IPR018356">
    <property type="entry name" value="Tscrpt_reg_HTH_DeoR_CS"/>
</dbReference>
<evidence type="ECO:0000256" key="3">
    <source>
        <dbReference type="ARBA" id="ARBA00023163"/>
    </source>
</evidence>
<dbReference type="Gene3D" id="1.10.10.10">
    <property type="entry name" value="Winged helix-like DNA-binding domain superfamily/Winged helix DNA-binding domain"/>
    <property type="match status" value="1"/>
</dbReference>
<dbReference type="RefSeq" id="WP_086157340.1">
    <property type="nucleotide sequence ID" value="NZ_CP021121.1"/>
</dbReference>
<dbReference type="PRINTS" id="PR00037">
    <property type="entry name" value="HTHLACR"/>
</dbReference>
<dbReference type="EMBL" id="CP021121">
    <property type="protein sequence ID" value="ARQ67816.1"/>
    <property type="molecule type" value="Genomic_DNA"/>
</dbReference>
<dbReference type="Pfam" id="PF13377">
    <property type="entry name" value="Peripla_BP_3"/>
    <property type="match status" value="1"/>
</dbReference>
<dbReference type="InterPro" id="IPR036390">
    <property type="entry name" value="WH_DNA-bd_sf"/>
</dbReference>
<name>A0A1W7CSX8_9ACTN</name>
<evidence type="ECO:0000259" key="4">
    <source>
        <dbReference type="PROSITE" id="PS51000"/>
    </source>
</evidence>
<feature type="domain" description="HTH deoR-type" evidence="4">
    <location>
        <begin position="4"/>
        <end position="59"/>
    </location>
</feature>
<dbReference type="KEGG" id="smao:CAG99_02290"/>
<dbReference type="SUPFAM" id="SSF53822">
    <property type="entry name" value="Periplasmic binding protein-like I"/>
    <property type="match status" value="1"/>
</dbReference>
<keyword evidence="6" id="KW-1185">Reference proteome</keyword>
<dbReference type="OrthoDB" id="3252280at2"/>
<dbReference type="GO" id="GO:0000976">
    <property type="term" value="F:transcription cis-regulatory region binding"/>
    <property type="evidence" value="ECO:0007669"/>
    <property type="project" value="TreeGrafter"/>
</dbReference>
<dbReference type="GO" id="GO:0003700">
    <property type="term" value="F:DNA-binding transcription factor activity"/>
    <property type="evidence" value="ECO:0007669"/>
    <property type="project" value="InterPro"/>
</dbReference>
<proteinExistence type="predicted"/>
<dbReference type="PROSITE" id="PS51000">
    <property type="entry name" value="HTH_DEOR_2"/>
    <property type="match status" value="1"/>
</dbReference>
<evidence type="ECO:0000313" key="5">
    <source>
        <dbReference type="EMBL" id="ARQ67816.1"/>
    </source>
</evidence>
<gene>
    <name evidence="5" type="ORF">CAG99_02290</name>
</gene>
<keyword evidence="2" id="KW-0238">DNA-binding</keyword>
<dbReference type="Proteomes" id="UP000194218">
    <property type="component" value="Chromosome"/>
</dbReference>
<dbReference type="InterPro" id="IPR001034">
    <property type="entry name" value="DeoR_HTH"/>
</dbReference>
<dbReference type="InterPro" id="IPR028082">
    <property type="entry name" value="Peripla_BP_I"/>
</dbReference>
<dbReference type="SUPFAM" id="SSF46785">
    <property type="entry name" value="Winged helix' DNA-binding domain"/>
    <property type="match status" value="1"/>
</dbReference>
<dbReference type="Pfam" id="PF08220">
    <property type="entry name" value="HTH_DeoR"/>
    <property type="match status" value="1"/>
</dbReference>
<dbReference type="SMART" id="SM00420">
    <property type="entry name" value="HTH_DEOR"/>
    <property type="match status" value="1"/>
</dbReference>